<sequence>MLLDCGATTIYVSQRWVEEHQLQMMKVDDKNIQVKLVDNQIIETELEVLPLNIMVSGIQDAYKCVAVVYATPDEFECILGIPFFDDVQPQIDWRGRRITGTGIKTLRWERTGEAYGPIEEGGPVIASGLRRSVEAKGLSAKRPDRGAALETDVTFAAGPARDVAQE</sequence>
<dbReference type="EMBL" id="RCMK01000013">
    <property type="protein sequence ID" value="KAG2954458.1"/>
    <property type="molecule type" value="Genomic_DNA"/>
</dbReference>
<evidence type="ECO:0000313" key="5">
    <source>
        <dbReference type="EMBL" id="RAW40884.1"/>
    </source>
</evidence>
<dbReference type="VEuPathDB" id="FungiDB:PC110_g2965"/>
<gene>
    <name evidence="5" type="ORF">PC110_g2965</name>
    <name evidence="1" type="ORF">PC113_g2339</name>
    <name evidence="2" type="ORF">PC115_g843</name>
    <name evidence="3" type="ORF">PC117_g1212</name>
    <name evidence="4" type="ORF">PC118_g14906</name>
</gene>
<dbReference type="CDD" id="cd00303">
    <property type="entry name" value="retropepsin_like"/>
    <property type="match status" value="1"/>
</dbReference>
<proteinExistence type="predicted"/>
<dbReference type="InterPro" id="IPR021109">
    <property type="entry name" value="Peptidase_aspartic_dom_sf"/>
</dbReference>
<keyword evidence="6" id="KW-1185">Reference proteome</keyword>
<dbReference type="EMBL" id="RCMI01000009">
    <property type="protein sequence ID" value="KAG2943422.1"/>
    <property type="molecule type" value="Genomic_DNA"/>
</dbReference>
<evidence type="ECO:0000313" key="3">
    <source>
        <dbReference type="EMBL" id="KAG2954458.1"/>
    </source>
</evidence>
<evidence type="ECO:0000313" key="1">
    <source>
        <dbReference type="EMBL" id="KAG2867013.1"/>
    </source>
</evidence>
<organism evidence="5 6">
    <name type="scientific">Phytophthora cactorum</name>
    <dbReference type="NCBI Taxonomy" id="29920"/>
    <lineage>
        <taxon>Eukaryota</taxon>
        <taxon>Sar</taxon>
        <taxon>Stramenopiles</taxon>
        <taxon>Oomycota</taxon>
        <taxon>Peronosporomycetes</taxon>
        <taxon>Peronosporales</taxon>
        <taxon>Peronosporaceae</taxon>
        <taxon>Phytophthora</taxon>
    </lineage>
</organism>
<dbReference type="Proteomes" id="UP000251314">
    <property type="component" value="Unassembled WGS sequence"/>
</dbReference>
<dbReference type="Proteomes" id="UP000735874">
    <property type="component" value="Unassembled WGS sequence"/>
</dbReference>
<name>A0A329SVU4_9STRA</name>
<evidence type="ECO:0000313" key="4">
    <source>
        <dbReference type="EMBL" id="KAG2973833.1"/>
    </source>
</evidence>
<reference evidence="5 6" key="1">
    <citation type="submission" date="2018-01" db="EMBL/GenBank/DDBJ databases">
        <title>Draft genome of the strawberry crown rot pathogen Phytophthora cactorum.</title>
        <authorList>
            <person name="Armitage A.D."/>
            <person name="Lysoe E."/>
            <person name="Nellist C.F."/>
            <person name="Harrison R.J."/>
            <person name="Brurberg M.B."/>
        </authorList>
    </citation>
    <scope>NUCLEOTIDE SEQUENCE [LARGE SCALE GENOMIC DNA]</scope>
    <source>
        <strain evidence="5 6">10300</strain>
    </source>
</reference>
<dbReference type="EMBL" id="RCMG01000031">
    <property type="protein sequence ID" value="KAG2867013.1"/>
    <property type="molecule type" value="Genomic_DNA"/>
</dbReference>
<dbReference type="Proteomes" id="UP000697107">
    <property type="component" value="Unassembled WGS sequence"/>
</dbReference>
<dbReference type="OrthoDB" id="106121at2759"/>
<evidence type="ECO:0008006" key="7">
    <source>
        <dbReference type="Google" id="ProtNLM"/>
    </source>
</evidence>
<dbReference type="EMBL" id="RCML01000559">
    <property type="protein sequence ID" value="KAG2973833.1"/>
    <property type="molecule type" value="Genomic_DNA"/>
</dbReference>
<accession>A0A329SVU4</accession>
<evidence type="ECO:0000313" key="2">
    <source>
        <dbReference type="EMBL" id="KAG2943422.1"/>
    </source>
</evidence>
<comment type="caution">
    <text evidence="5">The sequence shown here is derived from an EMBL/GenBank/DDBJ whole genome shotgun (WGS) entry which is preliminary data.</text>
</comment>
<protein>
    <recommendedName>
        <fullName evidence="7">Aspartic peptidase domain</fullName>
    </recommendedName>
</protein>
<evidence type="ECO:0000313" key="6">
    <source>
        <dbReference type="Proteomes" id="UP000251314"/>
    </source>
</evidence>
<reference evidence="1" key="2">
    <citation type="submission" date="2018-10" db="EMBL/GenBank/DDBJ databases">
        <title>Effector identification in a new, highly contiguous assembly of the strawberry crown rot pathogen Phytophthora cactorum.</title>
        <authorList>
            <person name="Armitage A.D."/>
            <person name="Nellist C.F."/>
            <person name="Bates H."/>
            <person name="Vickerstaff R.J."/>
            <person name="Harrison R.J."/>
        </authorList>
    </citation>
    <scope>NUCLEOTIDE SEQUENCE</scope>
    <source>
        <strain evidence="1">15-7</strain>
        <strain evidence="2">4032</strain>
        <strain evidence="3">4040</strain>
        <strain evidence="4">P415</strain>
    </source>
</reference>
<dbReference type="Proteomes" id="UP000774804">
    <property type="component" value="Unassembled WGS sequence"/>
</dbReference>
<dbReference type="AlphaFoldDB" id="A0A329SVU4"/>
<dbReference type="Gene3D" id="2.40.70.10">
    <property type="entry name" value="Acid Proteases"/>
    <property type="match status" value="1"/>
</dbReference>
<dbReference type="EMBL" id="MJFZ01000040">
    <property type="protein sequence ID" value="RAW40884.1"/>
    <property type="molecule type" value="Genomic_DNA"/>
</dbReference>
<dbReference type="Proteomes" id="UP000736787">
    <property type="component" value="Unassembled WGS sequence"/>
</dbReference>